<dbReference type="NCBIfam" id="TIGR00706">
    <property type="entry name" value="SppA_dom"/>
    <property type="match status" value="1"/>
</dbReference>
<dbReference type="InterPro" id="IPR002142">
    <property type="entry name" value="Peptidase_S49"/>
</dbReference>
<reference evidence="7" key="2">
    <citation type="submission" date="2021-05" db="EMBL/GenBank/DDBJ databases">
        <title>Protein family content uncovers lineage relationships and bacterial pathway maintenance mechanisms in DPANN archaea.</title>
        <authorList>
            <person name="Castelle C.J."/>
            <person name="Meheust R."/>
            <person name="Jaffe A.L."/>
            <person name="Seitz K."/>
            <person name="Gong X."/>
            <person name="Baker B.J."/>
            <person name="Banfield J.F."/>
        </authorList>
    </citation>
    <scope>NUCLEOTIDE SEQUENCE</scope>
    <source>
        <strain evidence="7">RIFCSPLOWO2_01_FULL_AR10_48_17</strain>
    </source>
</reference>
<gene>
    <name evidence="7" type="primary">sppA</name>
    <name evidence="7" type="ORF">J4215_06205</name>
</gene>
<dbReference type="PANTHER" id="PTHR42987:SF4">
    <property type="entry name" value="PROTEASE SOHB-RELATED"/>
    <property type="match status" value="1"/>
</dbReference>
<dbReference type="EMBL" id="JAGVWC010000012">
    <property type="protein sequence ID" value="MBS3062148.1"/>
    <property type="molecule type" value="Genomic_DNA"/>
</dbReference>
<dbReference type="GO" id="GO:0006508">
    <property type="term" value="P:proteolysis"/>
    <property type="evidence" value="ECO:0007669"/>
    <property type="project" value="UniProtKB-KW"/>
</dbReference>
<dbReference type="Gene3D" id="6.20.330.10">
    <property type="match status" value="1"/>
</dbReference>
<evidence type="ECO:0000256" key="2">
    <source>
        <dbReference type="ARBA" id="ARBA00022670"/>
    </source>
</evidence>
<keyword evidence="4" id="KW-0720">Serine protease</keyword>
<reference evidence="7" key="1">
    <citation type="submission" date="2021-03" db="EMBL/GenBank/DDBJ databases">
        <authorList>
            <person name="Jaffe A."/>
        </authorList>
    </citation>
    <scope>NUCLEOTIDE SEQUENCE</scope>
    <source>
        <strain evidence="7">RIFCSPLOWO2_01_FULL_AR10_48_17</strain>
    </source>
</reference>
<dbReference type="SUPFAM" id="SSF52096">
    <property type="entry name" value="ClpP/crotonase"/>
    <property type="match status" value="1"/>
</dbReference>
<dbReference type="CDD" id="cd07023">
    <property type="entry name" value="S49_Sppa_N_C"/>
    <property type="match status" value="1"/>
</dbReference>
<evidence type="ECO:0000256" key="5">
    <source>
        <dbReference type="SAM" id="Phobius"/>
    </source>
</evidence>
<keyword evidence="5" id="KW-1133">Transmembrane helix</keyword>
<keyword evidence="2" id="KW-0645">Protease</keyword>
<dbReference type="PANTHER" id="PTHR42987">
    <property type="entry name" value="PEPTIDASE S49"/>
    <property type="match status" value="1"/>
</dbReference>
<evidence type="ECO:0000259" key="6">
    <source>
        <dbReference type="Pfam" id="PF01343"/>
    </source>
</evidence>
<dbReference type="InterPro" id="IPR047272">
    <property type="entry name" value="S49_SppA_C"/>
</dbReference>
<keyword evidence="3" id="KW-0378">Hydrolase</keyword>
<keyword evidence="5" id="KW-0472">Membrane</keyword>
<comment type="caution">
    <text evidence="7">The sequence shown here is derived from an EMBL/GenBank/DDBJ whole genome shotgun (WGS) entry which is preliminary data.</text>
</comment>
<name>A0A8T4L486_9ARCH</name>
<organism evidence="7 8">
    <name type="scientific">Candidatus Iainarchaeum sp</name>
    <dbReference type="NCBI Taxonomy" id="3101447"/>
    <lineage>
        <taxon>Archaea</taxon>
        <taxon>Candidatus Iainarchaeota</taxon>
        <taxon>Candidatus Iainarchaeia</taxon>
        <taxon>Candidatus Iainarchaeales</taxon>
        <taxon>Candidatus Iainarchaeaceae</taxon>
        <taxon>Candidatus Iainarchaeum</taxon>
    </lineage>
</organism>
<comment type="similarity">
    <text evidence="1">Belongs to the peptidase S49 family.</text>
</comment>
<dbReference type="Proteomes" id="UP000675968">
    <property type="component" value="Unassembled WGS sequence"/>
</dbReference>
<keyword evidence="5" id="KW-0812">Transmembrane</keyword>
<dbReference type="GO" id="GO:0008236">
    <property type="term" value="F:serine-type peptidase activity"/>
    <property type="evidence" value="ECO:0007669"/>
    <property type="project" value="UniProtKB-KW"/>
</dbReference>
<accession>A0A8T4L486</accession>
<proteinExistence type="inferred from homology"/>
<dbReference type="Gene3D" id="3.90.226.10">
    <property type="entry name" value="2-enoyl-CoA Hydratase, Chain A, domain 1"/>
    <property type="match status" value="1"/>
</dbReference>
<dbReference type="InterPro" id="IPR029045">
    <property type="entry name" value="ClpP/crotonase-like_dom_sf"/>
</dbReference>
<feature type="domain" description="Peptidase S49" evidence="6">
    <location>
        <begin position="117"/>
        <end position="269"/>
    </location>
</feature>
<sequence>MTPQKPLWPESSRTFLTNPWAVLGIGVLLLFALLLLFSFVLLLGIEASVFSKTIAVIPVKGEIASGASGLSEWFSAEELAEQIKKADEDDRIGAIVLDIDSPGGTIVATKQVVYQVRKTSKPVVSYIGEVGASGGYYVAAASNYIIADEDSITASIGVISMYPDINGLLDKLGIKMNILTEGKNKAIGNPFSEPTEEQRQILQSLLSEAFSHFKRDILDYRKNKLDPVRFEEIADGRIMSGTQAKDAGLIDELGTRQDAIDKAAELAGIQGTPLVEYIRRPQLTLIDLFANAGYSFGSGFQQSLIANGGSKTPTVSVSH</sequence>
<evidence type="ECO:0000313" key="7">
    <source>
        <dbReference type="EMBL" id="MBS3062148.1"/>
    </source>
</evidence>
<evidence type="ECO:0000256" key="4">
    <source>
        <dbReference type="ARBA" id="ARBA00022825"/>
    </source>
</evidence>
<protein>
    <submittedName>
        <fullName evidence="7">Signal peptide peptidase SppA</fullName>
    </submittedName>
</protein>
<evidence type="ECO:0000256" key="3">
    <source>
        <dbReference type="ARBA" id="ARBA00022801"/>
    </source>
</evidence>
<dbReference type="InterPro" id="IPR004635">
    <property type="entry name" value="Pept_S49_SppA"/>
</dbReference>
<evidence type="ECO:0000313" key="8">
    <source>
        <dbReference type="Proteomes" id="UP000675968"/>
    </source>
</evidence>
<dbReference type="Pfam" id="PF01343">
    <property type="entry name" value="Peptidase_S49"/>
    <property type="match status" value="1"/>
</dbReference>
<feature type="transmembrane region" description="Helical" evidence="5">
    <location>
        <begin position="20"/>
        <end position="43"/>
    </location>
</feature>
<dbReference type="AlphaFoldDB" id="A0A8T4L486"/>
<evidence type="ECO:0000256" key="1">
    <source>
        <dbReference type="ARBA" id="ARBA00008683"/>
    </source>
</evidence>